<reference evidence="1 2" key="1">
    <citation type="submission" date="2019-03" db="EMBL/GenBank/DDBJ databases">
        <title>An improved genome assembly of the fluke Schistosoma japonicum.</title>
        <authorList>
            <person name="Hu W."/>
            <person name="Luo F."/>
            <person name="Yin M."/>
            <person name="Mo X."/>
            <person name="Sun C."/>
            <person name="Wu Q."/>
            <person name="Zhu B."/>
            <person name="Xiang M."/>
            <person name="Wang J."/>
            <person name="Wang Y."/>
            <person name="Zhang T."/>
            <person name="Xu B."/>
            <person name="Zheng H."/>
            <person name="Feng Z."/>
        </authorList>
    </citation>
    <scope>NUCLEOTIDE SEQUENCE [LARGE SCALE GENOMIC DNA]</scope>
    <source>
        <strain evidence="1">HuSjv2</strain>
        <tissue evidence="1">Worms</tissue>
    </source>
</reference>
<dbReference type="EMBL" id="SKCS01000205">
    <property type="protein sequence ID" value="TNN12949.1"/>
    <property type="molecule type" value="Genomic_DNA"/>
</dbReference>
<gene>
    <name evidence="1" type="ORF">EWB00_003308</name>
</gene>
<proteinExistence type="predicted"/>
<dbReference type="Proteomes" id="UP000311919">
    <property type="component" value="Unassembled WGS sequence"/>
</dbReference>
<organism evidence="1 2">
    <name type="scientific">Schistosoma japonicum</name>
    <name type="common">Blood fluke</name>
    <dbReference type="NCBI Taxonomy" id="6182"/>
    <lineage>
        <taxon>Eukaryota</taxon>
        <taxon>Metazoa</taxon>
        <taxon>Spiralia</taxon>
        <taxon>Lophotrochozoa</taxon>
        <taxon>Platyhelminthes</taxon>
        <taxon>Trematoda</taxon>
        <taxon>Digenea</taxon>
        <taxon>Strigeidida</taxon>
        <taxon>Schistosomatoidea</taxon>
        <taxon>Schistosomatidae</taxon>
        <taxon>Schistosoma</taxon>
    </lineage>
</organism>
<evidence type="ECO:0000313" key="2">
    <source>
        <dbReference type="Proteomes" id="UP000311919"/>
    </source>
</evidence>
<dbReference type="STRING" id="6182.A0A4Z2D948"/>
<comment type="caution">
    <text evidence="1">The sequence shown here is derived from an EMBL/GenBank/DDBJ whole genome shotgun (WGS) entry which is preliminary data.</text>
</comment>
<protein>
    <submittedName>
        <fullName evidence="1">Putative hepatoma up-regulated protein</fullName>
    </submittedName>
</protein>
<evidence type="ECO:0000313" key="1">
    <source>
        <dbReference type="EMBL" id="TNN12949.1"/>
    </source>
</evidence>
<dbReference type="AlphaFoldDB" id="A0A4Z2D948"/>
<name>A0A4Z2D948_SCHJA</name>
<accession>A0A4Z2D948</accession>
<keyword evidence="2" id="KW-1185">Reference proteome</keyword>
<sequence length="125" mass="13930">MTEYGAHSQPSLASADPILETHYTHSVVDDLSEALQSVTQDFGSAPVPRKRTILPYQVKSTPLYSQDICCQSSNHEIGAQEVTNEDKIDISSKVGRKLNISCIFLKFVCKTNVLPMLIYIYLCFS</sequence>